<keyword evidence="2" id="KW-1185">Reference proteome</keyword>
<accession>A0AAD1XPE8</accession>
<reference evidence="1" key="1">
    <citation type="submission" date="2023-07" db="EMBL/GenBank/DDBJ databases">
        <authorList>
            <consortium name="AG Swart"/>
            <person name="Singh M."/>
            <person name="Singh A."/>
            <person name="Seah K."/>
            <person name="Emmerich C."/>
        </authorList>
    </citation>
    <scope>NUCLEOTIDE SEQUENCE</scope>
    <source>
        <strain evidence="1">DP1</strain>
    </source>
</reference>
<dbReference type="Proteomes" id="UP001295684">
    <property type="component" value="Unassembled WGS sequence"/>
</dbReference>
<sequence>MAIYREECILEDRVANSLKTTFKKNNTITGDNRMKLKVGQESDRKILKRLRKFRLHSLKGLYLMDVKKDTRIIKQFLAECVPHHKIEEFYFSRPDIFFGRVYHFSQELSRIANFTTCVFHIMNFKVSLPIFSRLLVSGRECRQKVEFNNCRILKSKAIAFGSSFEKAKLTYLGLPGCGSWNCGDWKTDPKILYTLLDSLCSSEYLKQSLSGLNITPVDYNKAMVKYYLTTKGFQQMY</sequence>
<organism evidence="1 2">
    <name type="scientific">Euplotes crassus</name>
    <dbReference type="NCBI Taxonomy" id="5936"/>
    <lineage>
        <taxon>Eukaryota</taxon>
        <taxon>Sar</taxon>
        <taxon>Alveolata</taxon>
        <taxon>Ciliophora</taxon>
        <taxon>Intramacronucleata</taxon>
        <taxon>Spirotrichea</taxon>
        <taxon>Hypotrichia</taxon>
        <taxon>Euplotida</taxon>
        <taxon>Euplotidae</taxon>
        <taxon>Moneuplotes</taxon>
    </lineage>
</organism>
<dbReference type="EMBL" id="CAMPGE010018076">
    <property type="protein sequence ID" value="CAI2376515.1"/>
    <property type="molecule type" value="Genomic_DNA"/>
</dbReference>
<evidence type="ECO:0000313" key="1">
    <source>
        <dbReference type="EMBL" id="CAI2376515.1"/>
    </source>
</evidence>
<proteinExistence type="predicted"/>
<evidence type="ECO:0000313" key="2">
    <source>
        <dbReference type="Proteomes" id="UP001295684"/>
    </source>
</evidence>
<name>A0AAD1XPE8_EUPCR</name>
<comment type="caution">
    <text evidence="1">The sequence shown here is derived from an EMBL/GenBank/DDBJ whole genome shotgun (WGS) entry which is preliminary data.</text>
</comment>
<gene>
    <name evidence="1" type="ORF">ECRASSUSDP1_LOCUS17885</name>
</gene>
<dbReference type="AlphaFoldDB" id="A0AAD1XPE8"/>
<protein>
    <submittedName>
        <fullName evidence="1">Uncharacterized protein</fullName>
    </submittedName>
</protein>